<name>A0A4C1ZM35_EUMVA</name>
<dbReference type="AlphaFoldDB" id="A0A4C1ZM35"/>
<protein>
    <submittedName>
        <fullName evidence="2">Uncharacterized protein</fullName>
    </submittedName>
</protein>
<keyword evidence="3" id="KW-1185">Reference proteome</keyword>
<feature type="compositionally biased region" description="Low complexity" evidence="1">
    <location>
        <begin position="49"/>
        <end position="82"/>
    </location>
</feature>
<gene>
    <name evidence="2" type="ORF">EVAR_57936_1</name>
</gene>
<accession>A0A4C1ZM35</accession>
<sequence length="120" mass="12663">MEGATSCPSGAGGVVKKEVTHALIKDIVTKALQEMGYECPDTDLDRFVRSATPASSRASSSATSPASSQTSSQNSTRSSSPSRGKRRLAHYPPRRNRDPDNTVVGSGSASDNDSDSVEFR</sequence>
<evidence type="ECO:0000256" key="1">
    <source>
        <dbReference type="SAM" id="MobiDB-lite"/>
    </source>
</evidence>
<evidence type="ECO:0000313" key="3">
    <source>
        <dbReference type="Proteomes" id="UP000299102"/>
    </source>
</evidence>
<reference evidence="2 3" key="1">
    <citation type="journal article" date="2019" name="Commun. Biol.">
        <title>The bagworm genome reveals a unique fibroin gene that provides high tensile strength.</title>
        <authorList>
            <person name="Kono N."/>
            <person name="Nakamura H."/>
            <person name="Ohtoshi R."/>
            <person name="Tomita M."/>
            <person name="Numata K."/>
            <person name="Arakawa K."/>
        </authorList>
    </citation>
    <scope>NUCLEOTIDE SEQUENCE [LARGE SCALE GENOMIC DNA]</scope>
</reference>
<dbReference type="Proteomes" id="UP000299102">
    <property type="component" value="Unassembled WGS sequence"/>
</dbReference>
<comment type="caution">
    <text evidence="2">The sequence shown here is derived from an EMBL/GenBank/DDBJ whole genome shotgun (WGS) entry which is preliminary data.</text>
</comment>
<organism evidence="2 3">
    <name type="scientific">Eumeta variegata</name>
    <name type="common">Bagworm moth</name>
    <name type="synonym">Eumeta japonica</name>
    <dbReference type="NCBI Taxonomy" id="151549"/>
    <lineage>
        <taxon>Eukaryota</taxon>
        <taxon>Metazoa</taxon>
        <taxon>Ecdysozoa</taxon>
        <taxon>Arthropoda</taxon>
        <taxon>Hexapoda</taxon>
        <taxon>Insecta</taxon>
        <taxon>Pterygota</taxon>
        <taxon>Neoptera</taxon>
        <taxon>Endopterygota</taxon>
        <taxon>Lepidoptera</taxon>
        <taxon>Glossata</taxon>
        <taxon>Ditrysia</taxon>
        <taxon>Tineoidea</taxon>
        <taxon>Psychidae</taxon>
        <taxon>Oiketicinae</taxon>
        <taxon>Eumeta</taxon>
    </lineage>
</organism>
<evidence type="ECO:0000313" key="2">
    <source>
        <dbReference type="EMBL" id="GBP88818.1"/>
    </source>
</evidence>
<proteinExistence type="predicted"/>
<feature type="compositionally biased region" description="Basic residues" evidence="1">
    <location>
        <begin position="83"/>
        <end position="94"/>
    </location>
</feature>
<feature type="region of interest" description="Disordered" evidence="1">
    <location>
        <begin position="48"/>
        <end position="120"/>
    </location>
</feature>
<dbReference type="EMBL" id="BGZK01001960">
    <property type="protein sequence ID" value="GBP88818.1"/>
    <property type="molecule type" value="Genomic_DNA"/>
</dbReference>